<comment type="cofactor">
    <cofactor evidence="7">
        <name>Zn(2+)</name>
        <dbReference type="ChEBI" id="CHEBI:29105"/>
    </cofactor>
</comment>
<evidence type="ECO:0000256" key="5">
    <source>
        <dbReference type="ARBA" id="ARBA00022723"/>
    </source>
</evidence>
<dbReference type="InterPro" id="IPR036589">
    <property type="entry name" value="HCY_dom_sf"/>
</dbReference>
<keyword evidence="6" id="KW-0170">Cobalt</keyword>
<name>A0A7G9GU92_9FUSO</name>
<evidence type="ECO:0000313" key="9">
    <source>
        <dbReference type="EMBL" id="QNM14374.1"/>
    </source>
</evidence>
<keyword evidence="7" id="KW-0862">Zinc</keyword>
<keyword evidence="2 7" id="KW-0489">Methyltransferase</keyword>
<organism evidence="9 10">
    <name type="scientific">Fusobacterium hominis</name>
    <dbReference type="NCBI Taxonomy" id="2764326"/>
    <lineage>
        <taxon>Bacteria</taxon>
        <taxon>Fusobacteriati</taxon>
        <taxon>Fusobacteriota</taxon>
        <taxon>Fusobacteriia</taxon>
        <taxon>Fusobacteriales</taxon>
        <taxon>Fusobacteriaceae</taxon>
        <taxon>Fusobacterium</taxon>
    </lineage>
</organism>
<dbReference type="InterPro" id="IPR003726">
    <property type="entry name" value="HCY_dom"/>
</dbReference>
<dbReference type="RefSeq" id="WP_187422597.1">
    <property type="nucleotide sequence ID" value="NZ_CP060637.1"/>
</dbReference>
<evidence type="ECO:0000256" key="2">
    <source>
        <dbReference type="ARBA" id="ARBA00022603"/>
    </source>
</evidence>
<evidence type="ECO:0000256" key="3">
    <source>
        <dbReference type="ARBA" id="ARBA00022679"/>
    </source>
</evidence>
<sequence length="306" mass="34696">MKIQNELKKRIFILDGAMGTEIKRNIQLKDKQLNEELNIINPEIIKKIHREYIKVGADIIESNTFNSNEMALQNSKFKGKSYELSFEGVLLAKEAAKEYKNIYVAASIGPTNKSLFLEKNDCTFDVKKNEFIKDIKGQIAGVIDADPDLILLETVYDSLNLEIMLEVIKYNFNKKNKQIPIIVSLTVGENGKIFSGESFDEIIEKVDTEDIIGYGINCSYGSEKLINLIEQIALNNRKLMIVYPNAGLPDSNGNYKETPEIFSKYMEKIMRNNKVNIVGGCCGTTSEYIKILSNSSKNYLPKDFEI</sequence>
<keyword evidence="3 7" id="KW-0808">Transferase</keyword>
<accession>A0A7G9GU92</accession>
<feature type="binding site" evidence="7">
    <location>
        <position position="282"/>
    </location>
    <ligand>
        <name>Zn(2+)</name>
        <dbReference type="ChEBI" id="CHEBI:29105"/>
    </ligand>
</feature>
<evidence type="ECO:0000256" key="6">
    <source>
        <dbReference type="ARBA" id="ARBA00023285"/>
    </source>
</evidence>
<dbReference type="EMBL" id="CP060637">
    <property type="protein sequence ID" value="QNM14374.1"/>
    <property type="molecule type" value="Genomic_DNA"/>
</dbReference>
<comment type="similarity">
    <text evidence="1">Belongs to the vitamin-B12 dependent methionine synthase family.</text>
</comment>
<dbReference type="Pfam" id="PF02574">
    <property type="entry name" value="S-methyl_trans"/>
    <property type="match status" value="1"/>
</dbReference>
<dbReference type="InterPro" id="IPR050554">
    <property type="entry name" value="Met_Synthase/Corrinoid"/>
</dbReference>
<evidence type="ECO:0000256" key="4">
    <source>
        <dbReference type="ARBA" id="ARBA00022691"/>
    </source>
</evidence>
<evidence type="ECO:0000259" key="8">
    <source>
        <dbReference type="PROSITE" id="PS50970"/>
    </source>
</evidence>
<dbReference type="Gene3D" id="3.20.20.330">
    <property type="entry name" value="Homocysteine-binding-like domain"/>
    <property type="match status" value="1"/>
</dbReference>
<dbReference type="PANTHER" id="PTHR45833">
    <property type="entry name" value="METHIONINE SYNTHASE"/>
    <property type="match status" value="1"/>
</dbReference>
<dbReference type="KEGG" id="fho:H9Q81_05120"/>
<feature type="binding site" evidence="7">
    <location>
        <position position="218"/>
    </location>
    <ligand>
        <name>Zn(2+)</name>
        <dbReference type="ChEBI" id="CHEBI:29105"/>
    </ligand>
</feature>
<dbReference type="GO" id="GO:0050667">
    <property type="term" value="P:homocysteine metabolic process"/>
    <property type="evidence" value="ECO:0007669"/>
    <property type="project" value="TreeGrafter"/>
</dbReference>
<reference evidence="9 10" key="1">
    <citation type="submission" date="2020-08" db="EMBL/GenBank/DDBJ databases">
        <authorList>
            <person name="Liu C."/>
            <person name="Sun Q."/>
        </authorList>
    </citation>
    <scope>NUCLEOTIDE SEQUENCE [LARGE SCALE GENOMIC DNA]</scope>
    <source>
        <strain evidence="9 10">NSJ-57</strain>
    </source>
</reference>
<dbReference type="GO" id="GO:0005829">
    <property type="term" value="C:cytosol"/>
    <property type="evidence" value="ECO:0007669"/>
    <property type="project" value="TreeGrafter"/>
</dbReference>
<keyword evidence="5 7" id="KW-0479">Metal-binding</keyword>
<dbReference type="SUPFAM" id="SSF82282">
    <property type="entry name" value="Homocysteine S-methyltransferase"/>
    <property type="match status" value="1"/>
</dbReference>
<dbReference type="GO" id="GO:0046872">
    <property type="term" value="F:metal ion binding"/>
    <property type="evidence" value="ECO:0007669"/>
    <property type="project" value="UniProtKB-KW"/>
</dbReference>
<feature type="domain" description="Hcy-binding" evidence="8">
    <location>
        <begin position="1"/>
        <end position="296"/>
    </location>
</feature>
<dbReference type="PANTHER" id="PTHR45833:SF1">
    <property type="entry name" value="METHIONINE SYNTHASE"/>
    <property type="match status" value="1"/>
</dbReference>
<feature type="binding site" evidence="7">
    <location>
        <position position="281"/>
    </location>
    <ligand>
        <name>Zn(2+)</name>
        <dbReference type="ChEBI" id="CHEBI:29105"/>
    </ligand>
</feature>
<evidence type="ECO:0000313" key="10">
    <source>
        <dbReference type="Proteomes" id="UP000515913"/>
    </source>
</evidence>
<keyword evidence="10" id="KW-1185">Reference proteome</keyword>
<evidence type="ECO:0000256" key="1">
    <source>
        <dbReference type="ARBA" id="ARBA00010398"/>
    </source>
</evidence>
<dbReference type="GO" id="GO:0032259">
    <property type="term" value="P:methylation"/>
    <property type="evidence" value="ECO:0007669"/>
    <property type="project" value="UniProtKB-KW"/>
</dbReference>
<protein>
    <submittedName>
        <fullName evidence="9">Homocysteine S-methyltransferase family protein</fullName>
    </submittedName>
</protein>
<evidence type="ECO:0000256" key="7">
    <source>
        <dbReference type="PROSITE-ProRule" id="PRU00333"/>
    </source>
</evidence>
<dbReference type="Proteomes" id="UP000515913">
    <property type="component" value="Chromosome"/>
</dbReference>
<dbReference type="GO" id="GO:0046653">
    <property type="term" value="P:tetrahydrofolate metabolic process"/>
    <property type="evidence" value="ECO:0007669"/>
    <property type="project" value="TreeGrafter"/>
</dbReference>
<dbReference type="AlphaFoldDB" id="A0A7G9GU92"/>
<proteinExistence type="inferred from homology"/>
<dbReference type="GO" id="GO:0008705">
    <property type="term" value="F:methionine synthase activity"/>
    <property type="evidence" value="ECO:0007669"/>
    <property type="project" value="TreeGrafter"/>
</dbReference>
<dbReference type="PROSITE" id="PS50970">
    <property type="entry name" value="HCY"/>
    <property type="match status" value="1"/>
</dbReference>
<keyword evidence="4" id="KW-0949">S-adenosyl-L-methionine</keyword>
<gene>
    <name evidence="9" type="ORF">H9Q81_05120</name>
</gene>